<dbReference type="STRING" id="797114.C475_20058"/>
<dbReference type="InterPro" id="IPR022919">
    <property type="entry name" value="Pept_M48_protease_HtpX"/>
</dbReference>
<dbReference type="InterPro" id="IPR001915">
    <property type="entry name" value="Peptidase_M48"/>
</dbReference>
<dbReference type="PANTHER" id="PTHR43221:SF2">
    <property type="entry name" value="PROTEASE HTPX HOMOLOG"/>
    <property type="match status" value="1"/>
</dbReference>
<keyword evidence="9 11" id="KW-0482">Metalloprotease</keyword>
<dbReference type="HAMAP" id="MF_00188">
    <property type="entry name" value="Pept_M48_protease_HtpX"/>
    <property type="match status" value="1"/>
</dbReference>
<comment type="caution">
    <text evidence="13">The sequence shown here is derived from an EMBL/GenBank/DDBJ whole genome shotgun (WGS) entry which is preliminary data.</text>
</comment>
<dbReference type="Proteomes" id="UP000011626">
    <property type="component" value="Unassembled WGS sequence"/>
</dbReference>
<dbReference type="EMBL" id="AOIU01000045">
    <property type="protein sequence ID" value="ELZ20593.1"/>
    <property type="molecule type" value="Genomic_DNA"/>
</dbReference>
<dbReference type="eggNOG" id="arCOG01331">
    <property type="taxonomic scope" value="Archaea"/>
</dbReference>
<dbReference type="InterPro" id="IPR050083">
    <property type="entry name" value="HtpX_protease"/>
</dbReference>
<feature type="binding site" evidence="11">
    <location>
        <position position="159"/>
    </location>
    <ligand>
        <name>Zn(2+)</name>
        <dbReference type="ChEBI" id="CHEBI:29105"/>
        <note>catalytic</note>
    </ligand>
</feature>
<evidence type="ECO:0000256" key="9">
    <source>
        <dbReference type="ARBA" id="ARBA00023049"/>
    </source>
</evidence>
<dbReference type="PANTHER" id="PTHR43221">
    <property type="entry name" value="PROTEASE HTPX"/>
    <property type="match status" value="1"/>
</dbReference>
<evidence type="ECO:0000256" key="2">
    <source>
        <dbReference type="ARBA" id="ARBA00022475"/>
    </source>
</evidence>
<comment type="subcellular location">
    <subcellularLocation>
        <location evidence="11">Cell membrane</location>
        <topology evidence="11">Multi-pass membrane protein</topology>
    </subcellularLocation>
</comment>
<dbReference type="RefSeq" id="WP_006885675.1">
    <property type="nucleotide sequence ID" value="NZ_AOIU01000045.1"/>
</dbReference>
<evidence type="ECO:0000256" key="10">
    <source>
        <dbReference type="ARBA" id="ARBA00023136"/>
    </source>
</evidence>
<evidence type="ECO:0000259" key="12">
    <source>
        <dbReference type="Pfam" id="PF01435"/>
    </source>
</evidence>
<dbReference type="EC" id="3.4.24.-" evidence="11"/>
<feature type="transmembrane region" description="Helical" evidence="11">
    <location>
        <begin position="12"/>
        <end position="35"/>
    </location>
</feature>
<keyword evidence="4 11" id="KW-0812">Transmembrane</keyword>
<keyword evidence="10 11" id="KW-0472">Membrane</keyword>
<dbReference type="PATRIC" id="fig|797114.5.peg.4040"/>
<proteinExistence type="inferred from homology"/>
<protein>
    <recommendedName>
        <fullName evidence="11">Protease HtpX homolog</fullName>
        <ecNumber evidence="11">3.4.24.-</ecNumber>
    </recommendedName>
</protein>
<reference evidence="13 14" key="1">
    <citation type="journal article" date="2014" name="PLoS Genet.">
        <title>Phylogenetically driven sequencing of extremely halophilic archaea reveals strategies for static and dynamic osmo-response.</title>
        <authorList>
            <person name="Becker E.A."/>
            <person name="Seitzer P.M."/>
            <person name="Tritt A."/>
            <person name="Larsen D."/>
            <person name="Krusor M."/>
            <person name="Yao A.I."/>
            <person name="Wu D."/>
            <person name="Madern D."/>
            <person name="Eisen J.A."/>
            <person name="Darling A.E."/>
            <person name="Facciotti M.T."/>
        </authorList>
    </citation>
    <scope>NUCLEOTIDE SEQUENCE [LARGE SCALE GENOMIC DNA]</scope>
    <source>
        <strain evidence="13 14">2-9-1</strain>
    </source>
</reference>
<name>M0CD95_9EURY</name>
<dbReference type="CDD" id="cd07327">
    <property type="entry name" value="M48B_HtpX_like"/>
    <property type="match status" value="1"/>
</dbReference>
<feature type="transmembrane region" description="Helical" evidence="11">
    <location>
        <begin position="213"/>
        <end position="243"/>
    </location>
</feature>
<evidence type="ECO:0000256" key="4">
    <source>
        <dbReference type="ARBA" id="ARBA00022692"/>
    </source>
</evidence>
<evidence type="ECO:0000256" key="11">
    <source>
        <dbReference type="HAMAP-Rule" id="MF_00188"/>
    </source>
</evidence>
<evidence type="ECO:0000313" key="13">
    <source>
        <dbReference type="EMBL" id="ELZ20593.1"/>
    </source>
</evidence>
<dbReference type="GO" id="GO:0005886">
    <property type="term" value="C:plasma membrane"/>
    <property type="evidence" value="ECO:0007669"/>
    <property type="project" value="UniProtKB-SubCell"/>
</dbReference>
<keyword evidence="3 11" id="KW-0645">Protease</keyword>
<accession>M0CD95</accession>
<comment type="similarity">
    <text evidence="1 11">Belongs to the peptidase M48B family.</text>
</comment>
<evidence type="ECO:0000256" key="1">
    <source>
        <dbReference type="ARBA" id="ARBA00009779"/>
    </source>
</evidence>
<keyword evidence="5 11" id="KW-0479">Metal-binding</keyword>
<keyword evidence="13" id="KW-0346">Stress response</keyword>
<dbReference type="Gene3D" id="3.30.2010.10">
    <property type="entry name" value="Metalloproteases ('zincins'), catalytic domain"/>
    <property type="match status" value="1"/>
</dbReference>
<feature type="binding site" evidence="11">
    <location>
        <position position="251"/>
    </location>
    <ligand>
        <name>Zn(2+)</name>
        <dbReference type="ChEBI" id="CHEBI:29105"/>
        <note>catalytic</note>
    </ligand>
</feature>
<evidence type="ECO:0000313" key="14">
    <source>
        <dbReference type="Proteomes" id="UP000011626"/>
    </source>
</evidence>
<dbReference type="GO" id="GO:0006508">
    <property type="term" value="P:proteolysis"/>
    <property type="evidence" value="ECO:0007669"/>
    <property type="project" value="UniProtKB-KW"/>
</dbReference>
<dbReference type="AlphaFoldDB" id="M0CD95"/>
<feature type="transmembrane region" description="Helical" evidence="11">
    <location>
        <begin position="55"/>
        <end position="76"/>
    </location>
</feature>
<sequence>MEWEPDRGLTVRMGLALALVAVLPVAFVYAFVFAANTVGVELLAWATDDPWNGRFYANPLVVVGAVAVGFLAQFVFGDSVALRSVDARRVGRENYPDLVARVDRLAQVAGAPTPRVAVSRSAVPNAFAVGARPSRATVVVTEGLLDALDDDELDAVLAHEIAHVRNRDVAVMSISYFLPSLTYLVAIAAFYVLKGVFYVGGGLDDVDGDGAKGVVVAIAVLVVSALVTLAISALFWLASFLLFRVLSQYREHAADRGAAAITGDPAALASALRVVDDEMSDAPDRDLREIDGGLEALYVAPVDTYQFGNDRELLSSDIFPATHPSTEERIERLGELAGEQA</sequence>
<keyword evidence="14" id="KW-1185">Reference proteome</keyword>
<evidence type="ECO:0000256" key="3">
    <source>
        <dbReference type="ARBA" id="ARBA00022670"/>
    </source>
</evidence>
<evidence type="ECO:0000256" key="6">
    <source>
        <dbReference type="ARBA" id="ARBA00022801"/>
    </source>
</evidence>
<keyword evidence="8 11" id="KW-1133">Transmembrane helix</keyword>
<dbReference type="GO" id="GO:0008270">
    <property type="term" value="F:zinc ion binding"/>
    <property type="evidence" value="ECO:0007669"/>
    <property type="project" value="UniProtKB-UniRule"/>
</dbReference>
<organism evidence="13 14">
    <name type="scientific">Halosimplex carlsbadense 2-9-1</name>
    <dbReference type="NCBI Taxonomy" id="797114"/>
    <lineage>
        <taxon>Archaea</taxon>
        <taxon>Methanobacteriati</taxon>
        <taxon>Methanobacteriota</taxon>
        <taxon>Stenosarchaea group</taxon>
        <taxon>Halobacteria</taxon>
        <taxon>Halobacteriales</taxon>
        <taxon>Haloarculaceae</taxon>
        <taxon>Halosimplex</taxon>
    </lineage>
</organism>
<evidence type="ECO:0000256" key="8">
    <source>
        <dbReference type="ARBA" id="ARBA00022989"/>
    </source>
</evidence>
<feature type="transmembrane region" description="Helical" evidence="11">
    <location>
        <begin position="169"/>
        <end position="193"/>
    </location>
</feature>
<keyword evidence="7 11" id="KW-0862">Zinc</keyword>
<gene>
    <name evidence="11" type="primary">htpX</name>
    <name evidence="13" type="ORF">C475_20058</name>
</gene>
<keyword evidence="2 11" id="KW-1003">Cell membrane</keyword>
<evidence type="ECO:0000256" key="7">
    <source>
        <dbReference type="ARBA" id="ARBA00022833"/>
    </source>
</evidence>
<feature type="active site" evidence="11">
    <location>
        <position position="160"/>
    </location>
</feature>
<dbReference type="Pfam" id="PF01435">
    <property type="entry name" value="Peptidase_M48"/>
    <property type="match status" value="1"/>
</dbReference>
<dbReference type="GO" id="GO:0004222">
    <property type="term" value="F:metalloendopeptidase activity"/>
    <property type="evidence" value="ECO:0007669"/>
    <property type="project" value="UniProtKB-UniRule"/>
</dbReference>
<feature type="domain" description="Peptidase M48" evidence="12">
    <location>
        <begin position="97"/>
        <end position="335"/>
    </location>
</feature>
<keyword evidence="6 11" id="KW-0378">Hydrolase</keyword>
<evidence type="ECO:0000256" key="5">
    <source>
        <dbReference type="ARBA" id="ARBA00022723"/>
    </source>
</evidence>
<comment type="cofactor">
    <cofactor evidence="11">
        <name>Zn(2+)</name>
        <dbReference type="ChEBI" id="CHEBI:29105"/>
    </cofactor>
    <text evidence="11">Binds 1 zinc ion per subunit.</text>
</comment>
<feature type="binding site" evidence="11">
    <location>
        <position position="163"/>
    </location>
    <ligand>
        <name>Zn(2+)</name>
        <dbReference type="ChEBI" id="CHEBI:29105"/>
        <note>catalytic</note>
    </ligand>
</feature>